<dbReference type="EMBL" id="MRCB01000012">
    <property type="protein sequence ID" value="OKH22825.1"/>
    <property type="molecule type" value="Genomic_DNA"/>
</dbReference>
<feature type="binding site" evidence="9">
    <location>
        <begin position="268"/>
        <end position="269"/>
    </location>
    <ligand>
        <name>L-histidine</name>
        <dbReference type="ChEBI" id="CHEBI:57595"/>
    </ligand>
</feature>
<evidence type="ECO:0000256" key="4">
    <source>
        <dbReference type="ARBA" id="ARBA00011496"/>
    </source>
</evidence>
<evidence type="ECO:0000256" key="1">
    <source>
        <dbReference type="ARBA" id="ARBA00004496"/>
    </source>
</evidence>
<name>A0A1U7HGZ7_9CYAN</name>
<dbReference type="GO" id="GO:0005737">
    <property type="term" value="C:cytoplasm"/>
    <property type="evidence" value="ECO:0007669"/>
    <property type="project" value="UniProtKB-SubCell"/>
</dbReference>
<dbReference type="GO" id="GO:0000105">
    <property type="term" value="P:L-histidine biosynthetic process"/>
    <property type="evidence" value="ECO:0007669"/>
    <property type="project" value="UniProtKB-UniRule"/>
</dbReference>
<evidence type="ECO:0000256" key="9">
    <source>
        <dbReference type="PIRSR" id="PIRSR001549-1"/>
    </source>
</evidence>
<dbReference type="NCBIfam" id="TIGR00443">
    <property type="entry name" value="hisZ_biosyn_reg"/>
    <property type="match status" value="1"/>
</dbReference>
<dbReference type="GO" id="GO:0004821">
    <property type="term" value="F:histidine-tRNA ligase activity"/>
    <property type="evidence" value="ECO:0007669"/>
    <property type="project" value="TreeGrafter"/>
</dbReference>
<dbReference type="CDD" id="cd00773">
    <property type="entry name" value="HisRS-like_core"/>
    <property type="match status" value="1"/>
</dbReference>
<dbReference type="InterPro" id="IPR004516">
    <property type="entry name" value="HisRS/HisZ"/>
</dbReference>
<dbReference type="AlphaFoldDB" id="A0A1U7HGZ7"/>
<accession>A0A1U7HGZ7</accession>
<dbReference type="HAMAP" id="MF_00125">
    <property type="entry name" value="HisZ"/>
    <property type="match status" value="1"/>
</dbReference>
<evidence type="ECO:0000256" key="7">
    <source>
        <dbReference type="ARBA" id="ARBA00025246"/>
    </source>
</evidence>
<comment type="caution">
    <text evidence="11">The sequence shown here is derived from an EMBL/GenBank/DDBJ whole genome shotgun (WGS) entry which is preliminary data.</text>
</comment>
<feature type="binding site" evidence="9">
    <location>
        <position position="107"/>
    </location>
    <ligand>
        <name>L-histidine</name>
        <dbReference type="ChEBI" id="CHEBI:57595"/>
    </ligand>
</feature>
<reference evidence="11 12" key="1">
    <citation type="submission" date="2016-11" db="EMBL/GenBank/DDBJ databases">
        <title>Draft Genome Sequences of Nine Cyanobacterial Strains from Diverse Habitats.</title>
        <authorList>
            <person name="Zhu T."/>
            <person name="Hou S."/>
            <person name="Lu X."/>
            <person name="Hess W.R."/>
        </authorList>
    </citation>
    <scope>NUCLEOTIDE SEQUENCE [LARGE SCALE GENOMIC DNA]</scope>
    <source>
        <strain evidence="11 12">NIES-593</strain>
    </source>
</reference>
<dbReference type="OrthoDB" id="9800814at2"/>
<comment type="similarity">
    <text evidence="3 8">Belongs to the class-II aminoacyl-tRNA synthetase family. HisZ subfamily.</text>
</comment>
<evidence type="ECO:0000256" key="5">
    <source>
        <dbReference type="ARBA" id="ARBA00020397"/>
    </source>
</evidence>
<evidence type="ECO:0000256" key="8">
    <source>
        <dbReference type="HAMAP-Rule" id="MF_00125"/>
    </source>
</evidence>
<dbReference type="Proteomes" id="UP000186868">
    <property type="component" value="Unassembled WGS sequence"/>
</dbReference>
<evidence type="ECO:0000256" key="3">
    <source>
        <dbReference type="ARBA" id="ARBA00005539"/>
    </source>
</evidence>
<feature type="binding site" evidence="9">
    <location>
        <position position="122"/>
    </location>
    <ligand>
        <name>L-histidine</name>
        <dbReference type="ChEBI" id="CHEBI:57595"/>
    </ligand>
</feature>
<proteinExistence type="inferred from homology"/>
<gene>
    <name evidence="8" type="primary">hisZ</name>
    <name evidence="11" type="ORF">NIES593_11955</name>
</gene>
<protein>
    <recommendedName>
        <fullName evidence="5 8">ATP phosphoribosyltransferase regulatory subunit</fullName>
    </recommendedName>
</protein>
<dbReference type="InterPro" id="IPR041715">
    <property type="entry name" value="HisRS-like_core"/>
</dbReference>
<dbReference type="PIRSF" id="PIRSF001549">
    <property type="entry name" value="His-tRNA_synth"/>
    <property type="match status" value="1"/>
</dbReference>
<feature type="domain" description="Class II Histidinyl-tRNA synthetase (HisRS)-like catalytic core" evidence="10">
    <location>
        <begin position="8"/>
        <end position="319"/>
    </location>
</feature>
<dbReference type="Pfam" id="PF13393">
    <property type="entry name" value="tRNA-synt_His"/>
    <property type="match status" value="1"/>
</dbReference>
<dbReference type="PANTHER" id="PTHR43707">
    <property type="entry name" value="HISTIDYL-TRNA SYNTHETASE"/>
    <property type="match status" value="1"/>
</dbReference>
<evidence type="ECO:0000256" key="2">
    <source>
        <dbReference type="ARBA" id="ARBA00004667"/>
    </source>
</evidence>
<evidence type="ECO:0000256" key="6">
    <source>
        <dbReference type="ARBA" id="ARBA00022490"/>
    </source>
</evidence>
<keyword evidence="6 8" id="KW-0963">Cytoplasm</keyword>
<dbReference type="NCBIfam" id="NF008940">
    <property type="entry name" value="PRK12292.2-3"/>
    <property type="match status" value="1"/>
</dbReference>
<evidence type="ECO:0000313" key="12">
    <source>
        <dbReference type="Proteomes" id="UP000186868"/>
    </source>
</evidence>
<keyword evidence="12" id="KW-1185">Reference proteome</keyword>
<keyword evidence="8" id="KW-0368">Histidine biosynthesis</keyword>
<comment type="subunit">
    <text evidence="4 8">Heteromultimer composed of HisG and HisZ subunits.</text>
</comment>
<dbReference type="STRING" id="1921803.NIES593_11955"/>
<dbReference type="InterPro" id="IPR004517">
    <property type="entry name" value="HisZ"/>
</dbReference>
<evidence type="ECO:0000313" key="11">
    <source>
        <dbReference type="EMBL" id="OKH22825.1"/>
    </source>
</evidence>
<dbReference type="InterPro" id="IPR045864">
    <property type="entry name" value="aa-tRNA-synth_II/BPL/LPL"/>
</dbReference>
<comment type="pathway">
    <text evidence="2 8">Amino-acid biosynthesis; L-histidine biosynthesis; L-histidine from 5-phospho-alpha-D-ribose 1-diphosphate: step 1/9.</text>
</comment>
<evidence type="ECO:0000259" key="10">
    <source>
        <dbReference type="Pfam" id="PF13393"/>
    </source>
</evidence>
<dbReference type="UniPathway" id="UPA00031">
    <property type="reaction ID" value="UER00006"/>
</dbReference>
<dbReference type="PANTHER" id="PTHR43707:SF1">
    <property type="entry name" value="HISTIDINE--TRNA LIGASE, MITOCHONDRIAL-RELATED"/>
    <property type="match status" value="1"/>
</dbReference>
<dbReference type="RefSeq" id="WP_073599793.1">
    <property type="nucleotide sequence ID" value="NZ_MRCB01000012.1"/>
</dbReference>
<dbReference type="GO" id="GO:0016757">
    <property type="term" value="F:glycosyltransferase activity"/>
    <property type="evidence" value="ECO:0007669"/>
    <property type="project" value="UniProtKB-KW"/>
</dbReference>
<comment type="subcellular location">
    <subcellularLocation>
        <location evidence="1 8">Cytoplasm</location>
    </subcellularLocation>
</comment>
<sequence length="407" mass="45575">MIHQPPAGARDLLPLEVVQKGWINDRLQEVFRQWGYQRIVTSTIEWLDTLMAGGAIERSTVIQLREESEGTLGLRPELTASIARAAVTRMADGTYPQRLCYRANVFRNPPPGYHGRQLEFYQAGVELLFAGGVLADAEILLLLADCLDKLGLQQWQLLLGEAQLTRSLLSPFPDSLRRQVRYCIAQLDRIALENLDYPSAVLKQRAMILFDLRGKPADVLPTVMGFELDETAQQIVGNLKSLVELLQKSSPKPFPLILDLSLLQTFDYYTGIVFQAVSQSENQLCILGQGGRYDELLGVYHPQGKAAPGIGFSLNLEDLHLCLLSSAALPQQTPPIDWLVVAETPQAQAAAFIYAQRLRNKEPQLRVEVDLGGRSPQAIRDYARRCRINRLAWVREDLEALVETLGY</sequence>
<dbReference type="GO" id="GO:0006427">
    <property type="term" value="P:histidyl-tRNA aminoacylation"/>
    <property type="evidence" value="ECO:0007669"/>
    <property type="project" value="TreeGrafter"/>
</dbReference>
<comment type="miscellaneous">
    <text evidence="8">This function is generally fulfilled by the C-terminal part of HisG, which is missing in some bacteria such as this one.</text>
</comment>
<dbReference type="Gene3D" id="3.30.930.10">
    <property type="entry name" value="Bira Bifunctional Protein, Domain 2"/>
    <property type="match status" value="1"/>
</dbReference>
<keyword evidence="11" id="KW-0328">Glycosyltransferase</keyword>
<organism evidence="11 12">
    <name type="scientific">Hydrococcus rivularis NIES-593</name>
    <dbReference type="NCBI Taxonomy" id="1921803"/>
    <lineage>
        <taxon>Bacteria</taxon>
        <taxon>Bacillati</taxon>
        <taxon>Cyanobacteriota</taxon>
        <taxon>Cyanophyceae</taxon>
        <taxon>Pleurocapsales</taxon>
        <taxon>Hydrococcaceae</taxon>
        <taxon>Hydrococcus</taxon>
    </lineage>
</organism>
<keyword evidence="11" id="KW-0808">Transferase</keyword>
<dbReference type="SUPFAM" id="SSF55681">
    <property type="entry name" value="Class II aaRS and biotin synthetases"/>
    <property type="match status" value="1"/>
</dbReference>
<keyword evidence="8" id="KW-0028">Amino-acid biosynthesis</keyword>
<feature type="binding site" evidence="9">
    <location>
        <begin position="77"/>
        <end position="79"/>
    </location>
    <ligand>
        <name>L-histidine</name>
        <dbReference type="ChEBI" id="CHEBI:57595"/>
    </ligand>
</feature>
<feature type="binding site" evidence="9">
    <location>
        <position position="126"/>
    </location>
    <ligand>
        <name>L-histidine</name>
        <dbReference type="ChEBI" id="CHEBI:57595"/>
    </ligand>
</feature>
<comment type="function">
    <text evidence="7 8">Required for the first step of histidine biosynthesis. May allow the feedback regulation of ATP phosphoribosyltransferase activity by histidine.</text>
</comment>